<dbReference type="InterPro" id="IPR042095">
    <property type="entry name" value="SUMF_sf"/>
</dbReference>
<feature type="domain" description="Sulfatase-modifying factor enzyme-like" evidence="1">
    <location>
        <begin position="44"/>
        <end position="225"/>
    </location>
</feature>
<accession>A0A4E0RUF4</accession>
<dbReference type="Pfam" id="PF03781">
    <property type="entry name" value="FGE-sulfatase"/>
    <property type="match status" value="1"/>
</dbReference>
<reference evidence="2 3" key="1">
    <citation type="journal article" date="2016" name="Front. Microbiol.">
        <title>Single-Cell (Meta-)Genomics of a Dimorphic Candidatus Thiomargarita nelsonii Reveals Genomic Plasticity.</title>
        <authorList>
            <person name="Flood B.E."/>
            <person name="Fliss P."/>
            <person name="Jones D.S."/>
            <person name="Dick G.J."/>
            <person name="Jain S."/>
            <person name="Kaster A.K."/>
            <person name="Winkel M."/>
            <person name="Mussmann M."/>
            <person name="Bailey J."/>
        </authorList>
    </citation>
    <scope>NUCLEOTIDE SEQUENCE [LARGE SCALE GENOMIC DNA]</scope>
    <source>
        <strain evidence="2">Hydrate Ridge</strain>
    </source>
</reference>
<dbReference type="PANTHER" id="PTHR23150:SF35">
    <property type="entry name" value="BLL6746 PROTEIN"/>
    <property type="match status" value="1"/>
</dbReference>
<protein>
    <recommendedName>
        <fullName evidence="1">Sulfatase-modifying factor enzyme-like domain-containing protein</fullName>
    </recommendedName>
</protein>
<dbReference type="GO" id="GO:0120147">
    <property type="term" value="F:formylglycine-generating oxidase activity"/>
    <property type="evidence" value="ECO:0007669"/>
    <property type="project" value="TreeGrafter"/>
</dbReference>
<dbReference type="EMBL" id="JSZA02000003">
    <property type="protein sequence ID" value="TGO03734.1"/>
    <property type="molecule type" value="Genomic_DNA"/>
</dbReference>
<dbReference type="SUPFAM" id="SSF56436">
    <property type="entry name" value="C-type lectin-like"/>
    <property type="match status" value="1"/>
</dbReference>
<dbReference type="PANTHER" id="PTHR23150">
    <property type="entry name" value="SULFATASE MODIFYING FACTOR 1, 2"/>
    <property type="match status" value="1"/>
</dbReference>
<evidence type="ECO:0000259" key="1">
    <source>
        <dbReference type="Pfam" id="PF03781"/>
    </source>
</evidence>
<dbReference type="InterPro" id="IPR016187">
    <property type="entry name" value="CTDL_fold"/>
</dbReference>
<organism evidence="2 3">
    <name type="scientific">Candidatus Thiomargarita nelsonii</name>
    <dbReference type="NCBI Taxonomy" id="1003181"/>
    <lineage>
        <taxon>Bacteria</taxon>
        <taxon>Pseudomonadati</taxon>
        <taxon>Pseudomonadota</taxon>
        <taxon>Gammaproteobacteria</taxon>
        <taxon>Thiotrichales</taxon>
        <taxon>Thiotrichaceae</taxon>
        <taxon>Thiomargarita</taxon>
    </lineage>
</organism>
<dbReference type="InterPro" id="IPR051043">
    <property type="entry name" value="Sulfatase_Mod_Factor_Kinase"/>
</dbReference>
<comment type="caution">
    <text evidence="2">The sequence shown here is derived from an EMBL/GenBank/DDBJ whole genome shotgun (WGS) entry which is preliminary data.</text>
</comment>
<dbReference type="Gene3D" id="3.90.1580.10">
    <property type="entry name" value="paralog of FGE (formylglycine-generating enzyme)"/>
    <property type="match status" value="1"/>
</dbReference>
<dbReference type="Proteomes" id="UP000030428">
    <property type="component" value="Unassembled WGS sequence"/>
</dbReference>
<evidence type="ECO:0000313" key="3">
    <source>
        <dbReference type="Proteomes" id="UP000030428"/>
    </source>
</evidence>
<evidence type="ECO:0000313" key="2">
    <source>
        <dbReference type="EMBL" id="TGO03734.1"/>
    </source>
</evidence>
<dbReference type="AlphaFoldDB" id="A0A4E0RUF4"/>
<name>A0A4E0RUF4_9GAMM</name>
<dbReference type="InterPro" id="IPR005532">
    <property type="entry name" value="SUMF_dom"/>
</dbReference>
<proteinExistence type="predicted"/>
<gene>
    <name evidence="2" type="ORF">PN36_01050</name>
</gene>
<keyword evidence="3" id="KW-1185">Reference proteome</keyword>
<sequence length="229" mass="25829">METVTTLFDKDDIAVSLPSIQKMFQDSLKEGHKGPQMVWIPAGRFKKFAISRYEVTFAEYDLFAEATGRDKPDDENWGRGNRPVIHVSWNDAVAYAEWLSVQTGKHYRLPTEAEWEYAARGGSETNYWWGNEIGKNRAACEACGAKWGWDAEQMTAPVASFAPNAFGLYDTVGNVSEWVADPWQNEGDRVFRGGSWADLPEDCRAAVRDSEALVNENYALGFRVAIELR</sequence>